<dbReference type="RefSeq" id="WP_209680717.1">
    <property type="nucleotide sequence ID" value="NZ_JAGIOI010000001.1"/>
</dbReference>
<reference evidence="2 3" key="1">
    <citation type="submission" date="2021-03" db="EMBL/GenBank/DDBJ databases">
        <title>Sequencing the genomes of 1000 actinobacteria strains.</title>
        <authorList>
            <person name="Klenk H.-P."/>
        </authorList>
    </citation>
    <scope>NUCLEOTIDE SEQUENCE [LARGE SCALE GENOMIC DNA]</scope>
    <source>
        <strain evidence="2 3">DSM 16005</strain>
    </source>
</reference>
<accession>A0ABS4YXD2</accession>
<organism evidence="2 3">
    <name type="scientific">Arthrobacter stackebrandtii</name>
    <dbReference type="NCBI Taxonomy" id="272161"/>
    <lineage>
        <taxon>Bacteria</taxon>
        <taxon>Bacillati</taxon>
        <taxon>Actinomycetota</taxon>
        <taxon>Actinomycetes</taxon>
        <taxon>Micrococcales</taxon>
        <taxon>Micrococcaceae</taxon>
        <taxon>Arthrobacter</taxon>
    </lineage>
</organism>
<keyword evidence="1" id="KW-0472">Membrane</keyword>
<proteinExistence type="predicted"/>
<feature type="transmembrane region" description="Helical" evidence="1">
    <location>
        <begin position="112"/>
        <end position="138"/>
    </location>
</feature>
<feature type="transmembrane region" description="Helical" evidence="1">
    <location>
        <begin position="12"/>
        <end position="35"/>
    </location>
</feature>
<feature type="transmembrane region" description="Helical" evidence="1">
    <location>
        <begin position="186"/>
        <end position="210"/>
    </location>
</feature>
<gene>
    <name evidence="2" type="ORF">JOF48_002237</name>
</gene>
<feature type="transmembrane region" description="Helical" evidence="1">
    <location>
        <begin position="55"/>
        <end position="75"/>
    </location>
</feature>
<keyword evidence="1" id="KW-1133">Transmembrane helix</keyword>
<feature type="transmembrane region" description="Helical" evidence="1">
    <location>
        <begin position="150"/>
        <end position="174"/>
    </location>
</feature>
<sequence>MIRSIPRHTLAQFWHAGTVLVVALSVGTQFLLVIGNVNIGFGPSNAPLGQRIIEFFSYFTVQSNVLVGIAAATLVIRPDRDGAFWRVLRIGSMFGITVTLAIYHVILAPLAAFTGVAALSNIGLHYVAPILAILGWLLFGPRPRVTWQALLLAAVWPAAYIVLTVVQGAVTGFYPYPFVNISKLGFATVAVNGAGIVFLLLAVGSLYLFLDKVLARKTGSKHAEATLAR</sequence>
<keyword evidence="1" id="KW-0812">Transmembrane</keyword>
<dbReference type="EMBL" id="JAGIOI010000001">
    <property type="protein sequence ID" value="MBP2413438.1"/>
    <property type="molecule type" value="Genomic_DNA"/>
</dbReference>
<comment type="caution">
    <text evidence="2">The sequence shown here is derived from an EMBL/GenBank/DDBJ whole genome shotgun (WGS) entry which is preliminary data.</text>
</comment>
<evidence type="ECO:0008006" key="4">
    <source>
        <dbReference type="Google" id="ProtNLM"/>
    </source>
</evidence>
<name>A0ABS4YXD2_9MICC</name>
<evidence type="ECO:0000313" key="3">
    <source>
        <dbReference type="Proteomes" id="UP000711614"/>
    </source>
</evidence>
<keyword evidence="3" id="KW-1185">Reference proteome</keyword>
<dbReference type="NCBIfam" id="NF038065">
    <property type="entry name" value="Pr6Pr"/>
    <property type="match status" value="1"/>
</dbReference>
<evidence type="ECO:0000256" key="1">
    <source>
        <dbReference type="SAM" id="Phobius"/>
    </source>
</evidence>
<dbReference type="InterPro" id="IPR049713">
    <property type="entry name" value="Pr6Pr-like"/>
</dbReference>
<feature type="transmembrane region" description="Helical" evidence="1">
    <location>
        <begin position="87"/>
        <end position="106"/>
    </location>
</feature>
<protein>
    <recommendedName>
        <fullName evidence="4">F420-dependent oxidoreductase</fullName>
    </recommendedName>
</protein>
<dbReference type="Proteomes" id="UP000711614">
    <property type="component" value="Unassembled WGS sequence"/>
</dbReference>
<evidence type="ECO:0000313" key="2">
    <source>
        <dbReference type="EMBL" id="MBP2413438.1"/>
    </source>
</evidence>